<evidence type="ECO:0000256" key="1">
    <source>
        <dbReference type="ARBA" id="ARBA00006395"/>
    </source>
</evidence>
<dbReference type="GO" id="GO:0031422">
    <property type="term" value="C:RecQ family helicase-topoisomerase III complex"/>
    <property type="evidence" value="ECO:0007669"/>
    <property type="project" value="TreeGrafter"/>
</dbReference>
<organism evidence="5 6">
    <name type="scientific">Haemonchus contortus</name>
    <name type="common">Barber pole worm</name>
    <dbReference type="NCBI Taxonomy" id="6289"/>
    <lineage>
        <taxon>Eukaryota</taxon>
        <taxon>Metazoa</taxon>
        <taxon>Ecdysozoa</taxon>
        <taxon>Nematoda</taxon>
        <taxon>Chromadorea</taxon>
        <taxon>Rhabditida</taxon>
        <taxon>Rhabditina</taxon>
        <taxon>Rhabditomorpha</taxon>
        <taxon>Strongyloidea</taxon>
        <taxon>Trichostrongylidae</taxon>
        <taxon>Haemonchus</taxon>
    </lineage>
</organism>
<protein>
    <submittedName>
        <fullName evidence="6">DUF1767 domain-containing protein</fullName>
    </submittedName>
</protein>
<dbReference type="Pfam" id="PF21000">
    <property type="entry name" value="RMI1_N_N"/>
    <property type="match status" value="1"/>
</dbReference>
<evidence type="ECO:0000313" key="5">
    <source>
        <dbReference type="Proteomes" id="UP000025227"/>
    </source>
</evidence>
<dbReference type="PANTHER" id="PTHR14790:SF18">
    <property type="entry name" value="RECQ-MEDIATED GENOME INSTABILITY PROTEIN 1 HOMOLOG"/>
    <property type="match status" value="1"/>
</dbReference>
<dbReference type="Pfam" id="PF08585">
    <property type="entry name" value="RMI1_N_C"/>
    <property type="match status" value="1"/>
</dbReference>
<proteinExistence type="inferred from homology"/>
<dbReference type="GO" id="GO:0000712">
    <property type="term" value="P:resolution of meiotic recombination intermediates"/>
    <property type="evidence" value="ECO:0007669"/>
    <property type="project" value="TreeGrafter"/>
</dbReference>
<evidence type="ECO:0000256" key="2">
    <source>
        <dbReference type="SAM" id="MobiDB-lite"/>
    </source>
</evidence>
<dbReference type="InterPro" id="IPR042470">
    <property type="entry name" value="RMI1_N_C_sf"/>
</dbReference>
<dbReference type="WBParaSite" id="HCON_00025350-00001">
    <property type="protein sequence ID" value="HCON_00025350-00001"/>
    <property type="gene ID" value="HCON_00025350"/>
</dbReference>
<dbReference type="PANTHER" id="PTHR14790">
    <property type="entry name" value="RECQ-MEDIATED GENOME INSTABILITY PROTEIN 1 RMI1"/>
    <property type="match status" value="1"/>
</dbReference>
<feature type="domain" description="RecQ mediated genome instability protein 1 OB-fold" evidence="3">
    <location>
        <begin position="108"/>
        <end position="178"/>
    </location>
</feature>
<dbReference type="Gene3D" id="1.10.8.1020">
    <property type="entry name" value="RecQ-mediated genome instability protein 1, N-terminal domain"/>
    <property type="match status" value="1"/>
</dbReference>
<dbReference type="OMA" id="DDLSWFH"/>
<dbReference type="Gene3D" id="2.40.50.770">
    <property type="entry name" value="RecQ-mediated genome instability protein Rmi1, C-terminal domain"/>
    <property type="match status" value="1"/>
</dbReference>
<name>A0A7I4XZN9_HAECO</name>
<dbReference type="InterPro" id="IPR049363">
    <property type="entry name" value="RMI1_N"/>
</dbReference>
<dbReference type="InterPro" id="IPR044881">
    <property type="entry name" value="RMI1_N_N_sf"/>
</dbReference>
<sequence>VRNVVMEEAVLRFLTGLHIHVKEEWIRATVAFLKSRGESNKEDEMCRAVFEQFLYSDLPVAYEPLAKVPSLALRAVIVKPMIFQNMDDLSWFHGEDDGTIMSEPSGSDQRLKSSGPRRLLKMKLSDGQNVVHAIEYGGNLTLDENALPGTKILLTARVLLRKGILLLNPANCQVLGGHNGKPLDLALQFAERLGIKHDVKTNCRIVPDVPSALPLLMKSEGQESKDTRKNSLNVSTISPFLVRIPRIPDQLLHNPETDAQKSDITVKKEICDDERTAVVPPLRILPLSTIPKDEKVEEANQLDSSPRCNVTPPMRKRLLLPLQDSGACSDSCPSGPLEDLPIPSGGLKIIRHEVAQPIQRMHEKPIHLPKNDNAVTIRPVSKYFPVSRQTTRTPPSKFTPENRAQLIHSSPAAPIPKNRSVVDMNENDKLVNIEFHGKSDSRCGQESIYTEKTCHVPAQPDEKLRQLAVVRRLRNGTPDHSLSQTKQARVSLLEKLRSGDITPPVESFRLRPTTETRSDVPLGDPLAVQVRQEKTSSFPHKGITSSRHSRTDLDADFSTTDLVNTVSTQEMLNIPCGETIPAQDPDFLSSIEKSFSKEASTNGHQSPPRSRFSMEPPPTAVVPYKRMRNDEPMQNTVSVVSWPMSKSPQTQKSVMEKFTELKIVRVGESLSQRKFWMLPKRVNVMGFCQIKGELAAKHGSWLLETYLTDESIDSQTCEVDPQLLERLLGFSVKHCEKMNFLKNTRELSRCKERALEVMKSFQRLDLVLTLEIHPQKDKLPVVVDVRTLAEAFDAY</sequence>
<dbReference type="InterPro" id="IPR013894">
    <property type="entry name" value="RMI1_OB"/>
</dbReference>
<evidence type="ECO:0000259" key="4">
    <source>
        <dbReference type="Pfam" id="PF21000"/>
    </source>
</evidence>
<evidence type="ECO:0000259" key="3">
    <source>
        <dbReference type="Pfam" id="PF08585"/>
    </source>
</evidence>
<accession>A0A7I4XZN9</accession>
<comment type="similarity">
    <text evidence="1">Belongs to the RMI1 family.</text>
</comment>
<keyword evidence="5" id="KW-1185">Reference proteome</keyword>
<feature type="region of interest" description="Disordered" evidence="2">
    <location>
        <begin position="596"/>
        <end position="617"/>
    </location>
</feature>
<dbReference type="AlphaFoldDB" id="A0A7I4XZN9"/>
<feature type="domain" description="RMI1 N-terminal" evidence="4">
    <location>
        <begin position="18"/>
        <end position="58"/>
    </location>
</feature>
<reference evidence="6" key="1">
    <citation type="submission" date="2020-12" db="UniProtKB">
        <authorList>
            <consortium name="WormBaseParasite"/>
        </authorList>
    </citation>
    <scope>IDENTIFICATION</scope>
    <source>
        <strain evidence="6">MHco3</strain>
    </source>
</reference>
<dbReference type="Proteomes" id="UP000025227">
    <property type="component" value="Unplaced"/>
</dbReference>
<feature type="compositionally biased region" description="Polar residues" evidence="2">
    <location>
        <begin position="596"/>
        <end position="608"/>
    </location>
</feature>
<evidence type="ECO:0000313" key="6">
    <source>
        <dbReference type="WBParaSite" id="HCON_00025350-00001"/>
    </source>
</evidence>
<dbReference type="OrthoDB" id="341511at2759"/>
<dbReference type="GO" id="GO:0000724">
    <property type="term" value="P:double-strand break repair via homologous recombination"/>
    <property type="evidence" value="ECO:0007669"/>
    <property type="project" value="TreeGrafter"/>
</dbReference>
<dbReference type="GO" id="GO:0016604">
    <property type="term" value="C:nuclear body"/>
    <property type="evidence" value="ECO:0007669"/>
    <property type="project" value="TreeGrafter"/>
</dbReference>